<accession>A0A495V423</accession>
<evidence type="ECO:0000256" key="2">
    <source>
        <dbReference type="SAM" id="SignalP"/>
    </source>
</evidence>
<proteinExistence type="predicted"/>
<dbReference type="InterPro" id="IPR021556">
    <property type="entry name" value="DUF2950"/>
</dbReference>
<feature type="region of interest" description="Disordered" evidence="1">
    <location>
        <begin position="26"/>
        <end position="45"/>
    </location>
</feature>
<keyword evidence="4" id="KW-1185">Reference proteome</keyword>
<name>A0A495V423_9GAMM</name>
<feature type="signal peptide" evidence="2">
    <location>
        <begin position="1"/>
        <end position="22"/>
    </location>
</feature>
<dbReference type="EMBL" id="RBXL01000001">
    <property type="protein sequence ID" value="RKT44054.1"/>
    <property type="molecule type" value="Genomic_DNA"/>
</dbReference>
<dbReference type="Pfam" id="PF11453">
    <property type="entry name" value="DUF2950"/>
    <property type="match status" value="1"/>
</dbReference>
<keyword evidence="2" id="KW-0732">Signal</keyword>
<sequence length="326" mass="34783">MKTTSALLACLPLVLVMTHSRAAVEEMTPATDSAPGPEATEVSVQPPMSFETPDAAVMALIDAAASEDRDALFAVLGSDLDALVSGDPVADALDRRRFVELSQEAAQLEDETDDSAILVIGPEDWPFPIPLAKDDRGWSFDTQAGLEELLDRRIGLNELHAVATARAFVDAQVEYAAADPDGDGVRAYAGRFWSTEGTRDGLYWPTNEGEPESPMGPLVDDAVEEGYEVGDDGEGRRPYHGYYFKILTAQGPSAPGGAKSYLECGKLANGFGLLAWPASYGNSGIMSFQVNQRGMVYQANLGEDTAAVAETIDAYDPGADWVPVVD</sequence>
<reference evidence="3 4" key="1">
    <citation type="submission" date="2018-10" db="EMBL/GenBank/DDBJ databases">
        <title>Genomic Encyclopedia of Archaeal and Bacterial Type Strains, Phase II (KMG-II): from individual species to whole genera.</title>
        <authorList>
            <person name="Goeker M."/>
        </authorList>
    </citation>
    <scope>NUCLEOTIDE SEQUENCE [LARGE SCALE GENOMIC DNA]</scope>
    <source>
        <strain evidence="3 4">DSM 235</strain>
    </source>
</reference>
<evidence type="ECO:0000313" key="4">
    <source>
        <dbReference type="Proteomes" id="UP000274556"/>
    </source>
</evidence>
<dbReference type="OrthoDB" id="108782at2"/>
<evidence type="ECO:0000256" key="1">
    <source>
        <dbReference type="SAM" id="MobiDB-lite"/>
    </source>
</evidence>
<feature type="chain" id="PRO_5019784112" description="DUF2950 family protein" evidence="2">
    <location>
        <begin position="23"/>
        <end position="326"/>
    </location>
</feature>
<dbReference type="RefSeq" id="WP_120796552.1">
    <property type="nucleotide sequence ID" value="NZ_RBXL01000001.1"/>
</dbReference>
<evidence type="ECO:0000313" key="3">
    <source>
        <dbReference type="EMBL" id="RKT44054.1"/>
    </source>
</evidence>
<gene>
    <name evidence="3" type="ORF">BDD21_1426</name>
</gene>
<comment type="caution">
    <text evidence="3">The sequence shown here is derived from an EMBL/GenBank/DDBJ whole genome shotgun (WGS) entry which is preliminary data.</text>
</comment>
<dbReference type="AlphaFoldDB" id="A0A495V423"/>
<organism evidence="3 4">
    <name type="scientific">Thiocapsa rosea</name>
    <dbReference type="NCBI Taxonomy" id="69360"/>
    <lineage>
        <taxon>Bacteria</taxon>
        <taxon>Pseudomonadati</taxon>
        <taxon>Pseudomonadota</taxon>
        <taxon>Gammaproteobacteria</taxon>
        <taxon>Chromatiales</taxon>
        <taxon>Chromatiaceae</taxon>
        <taxon>Thiocapsa</taxon>
    </lineage>
</organism>
<evidence type="ECO:0008006" key="5">
    <source>
        <dbReference type="Google" id="ProtNLM"/>
    </source>
</evidence>
<protein>
    <recommendedName>
        <fullName evidence="5">DUF2950 family protein</fullName>
    </recommendedName>
</protein>
<dbReference type="Proteomes" id="UP000274556">
    <property type="component" value="Unassembled WGS sequence"/>
</dbReference>